<name>A0ABN5CIR5_PSEO7</name>
<evidence type="ECO:0000313" key="1">
    <source>
        <dbReference type="EMBL" id="ATD07077.1"/>
    </source>
</evidence>
<dbReference type="Proteomes" id="UP000016521">
    <property type="component" value="Chromosome I"/>
</dbReference>
<sequence length="51" mass="5881">MVSVLPSAEAFLLKLIIKLLNYFDLFPLTNLNITLKNHLAKNKKHLICFLL</sequence>
<keyword evidence="2" id="KW-1185">Reference proteome</keyword>
<proteinExistence type="predicted"/>
<gene>
    <name evidence="1" type="ORF">PPIS_a2044</name>
</gene>
<evidence type="ECO:0000313" key="2">
    <source>
        <dbReference type="Proteomes" id="UP000016521"/>
    </source>
</evidence>
<accession>A0ABN5CIR5</accession>
<dbReference type="EMBL" id="CP011924">
    <property type="protein sequence ID" value="ATD07077.1"/>
    <property type="molecule type" value="Genomic_DNA"/>
</dbReference>
<protein>
    <submittedName>
        <fullName evidence="1">Uncharacterized protein</fullName>
    </submittedName>
</protein>
<organism evidence="1 2">
    <name type="scientific">Pseudoalteromonas piscicida</name>
    <dbReference type="NCBI Taxonomy" id="43662"/>
    <lineage>
        <taxon>Bacteria</taxon>
        <taxon>Pseudomonadati</taxon>
        <taxon>Pseudomonadota</taxon>
        <taxon>Gammaproteobacteria</taxon>
        <taxon>Alteromonadales</taxon>
        <taxon>Pseudoalteromonadaceae</taxon>
        <taxon>Pseudoalteromonas</taxon>
    </lineage>
</organism>
<reference evidence="1 2" key="1">
    <citation type="submission" date="2015-06" db="EMBL/GenBank/DDBJ databases">
        <authorList>
            <person name="Xie B.-B."/>
            <person name="Rong J.-C."/>
            <person name="Qin Q.-L."/>
            <person name="Zhang Y.-Z."/>
        </authorList>
    </citation>
    <scope>NUCLEOTIDE SEQUENCE [LARGE SCALE GENOMIC DNA]</scope>
    <source>
        <strain evidence="1 2">JCM 20779</strain>
    </source>
</reference>